<name>A0A3Q0JCC3_DIACI</name>
<dbReference type="RefSeq" id="XP_026686091.1">
    <property type="nucleotide sequence ID" value="XM_026830290.1"/>
</dbReference>
<evidence type="ECO:0000313" key="10">
    <source>
        <dbReference type="Proteomes" id="UP000079169"/>
    </source>
</evidence>
<feature type="region of interest" description="Disordered" evidence="8">
    <location>
        <begin position="213"/>
        <end position="232"/>
    </location>
</feature>
<evidence type="ECO:0000256" key="7">
    <source>
        <dbReference type="PROSITE-ProRule" id="PRU00042"/>
    </source>
</evidence>
<feature type="compositionally biased region" description="Polar residues" evidence="8">
    <location>
        <begin position="145"/>
        <end position="155"/>
    </location>
</feature>
<dbReference type="FunFam" id="3.30.160.60:FF:001250">
    <property type="entry name" value="putative transcription factor ovo-like protein 3"/>
    <property type="match status" value="1"/>
</dbReference>
<proteinExistence type="predicted"/>
<comment type="subcellular location">
    <subcellularLocation>
        <location evidence="1">Nucleus</location>
    </subcellularLocation>
</comment>
<feature type="compositionally biased region" description="Polar residues" evidence="8">
    <location>
        <begin position="37"/>
        <end position="52"/>
    </location>
</feature>
<dbReference type="InterPro" id="IPR027756">
    <property type="entry name" value="Ovo-like"/>
</dbReference>
<keyword evidence="6" id="KW-0539">Nucleus</keyword>
<organism evidence="10 11">
    <name type="scientific">Diaphorina citri</name>
    <name type="common">Asian citrus psyllid</name>
    <dbReference type="NCBI Taxonomy" id="121845"/>
    <lineage>
        <taxon>Eukaryota</taxon>
        <taxon>Metazoa</taxon>
        <taxon>Ecdysozoa</taxon>
        <taxon>Arthropoda</taxon>
        <taxon>Hexapoda</taxon>
        <taxon>Insecta</taxon>
        <taxon>Pterygota</taxon>
        <taxon>Neoptera</taxon>
        <taxon>Paraneoptera</taxon>
        <taxon>Hemiptera</taxon>
        <taxon>Sternorrhyncha</taxon>
        <taxon>Psylloidea</taxon>
        <taxon>Psyllidae</taxon>
        <taxon>Diaphorininae</taxon>
        <taxon>Diaphorina</taxon>
    </lineage>
</organism>
<dbReference type="STRING" id="121845.A0A3Q0JCC3"/>
<feature type="region of interest" description="Disordered" evidence="8">
    <location>
        <begin position="117"/>
        <end position="170"/>
    </location>
</feature>
<dbReference type="SUPFAM" id="SSF57667">
    <property type="entry name" value="beta-beta-alpha zinc fingers"/>
    <property type="match status" value="1"/>
</dbReference>
<dbReference type="KEGG" id="dci:103518528"/>
<dbReference type="Proteomes" id="UP000079169">
    <property type="component" value="Unplaced"/>
</dbReference>
<dbReference type="GO" id="GO:0005634">
    <property type="term" value="C:nucleus"/>
    <property type="evidence" value="ECO:0007669"/>
    <property type="project" value="UniProtKB-SubCell"/>
</dbReference>
<dbReference type="GO" id="GO:0008270">
    <property type="term" value="F:zinc ion binding"/>
    <property type="evidence" value="ECO:0007669"/>
    <property type="project" value="UniProtKB-KW"/>
</dbReference>
<evidence type="ECO:0000256" key="3">
    <source>
        <dbReference type="ARBA" id="ARBA00022737"/>
    </source>
</evidence>
<keyword evidence="10" id="KW-1185">Reference proteome</keyword>
<gene>
    <name evidence="11" type="primary">LOC103518528</name>
</gene>
<evidence type="ECO:0000256" key="2">
    <source>
        <dbReference type="ARBA" id="ARBA00022723"/>
    </source>
</evidence>
<feature type="compositionally biased region" description="Low complexity" evidence="8">
    <location>
        <begin position="53"/>
        <end position="75"/>
    </location>
</feature>
<feature type="domain" description="C2H2-type" evidence="9">
    <location>
        <begin position="268"/>
        <end position="295"/>
    </location>
</feature>
<protein>
    <submittedName>
        <fullName evidence="11">Zinc finger protein 768-like</fullName>
    </submittedName>
</protein>
<dbReference type="SMART" id="SM00355">
    <property type="entry name" value="ZnF_C2H2"/>
    <property type="match status" value="2"/>
</dbReference>
<keyword evidence="3" id="KW-0677">Repeat</keyword>
<dbReference type="GO" id="GO:0009913">
    <property type="term" value="P:epidermal cell differentiation"/>
    <property type="evidence" value="ECO:0007669"/>
    <property type="project" value="TreeGrafter"/>
</dbReference>
<feature type="domain" description="C2H2-type" evidence="9">
    <location>
        <begin position="240"/>
        <end position="267"/>
    </location>
</feature>
<dbReference type="InterPro" id="IPR036236">
    <property type="entry name" value="Znf_C2H2_sf"/>
</dbReference>
<dbReference type="PANTHER" id="PTHR10032">
    <property type="entry name" value="ZINC FINGER PROTEIN WITH KRAB AND SCAN DOMAINS"/>
    <property type="match status" value="1"/>
</dbReference>
<evidence type="ECO:0000259" key="9">
    <source>
        <dbReference type="PROSITE" id="PS50157"/>
    </source>
</evidence>
<keyword evidence="2" id="KW-0479">Metal-binding</keyword>
<feature type="compositionally biased region" description="Polar residues" evidence="8">
    <location>
        <begin position="1"/>
        <end position="16"/>
    </location>
</feature>
<feature type="compositionally biased region" description="Basic and acidic residues" evidence="8">
    <location>
        <begin position="223"/>
        <end position="232"/>
    </location>
</feature>
<dbReference type="PROSITE" id="PS00028">
    <property type="entry name" value="ZINC_FINGER_C2H2_1"/>
    <property type="match status" value="2"/>
</dbReference>
<feature type="compositionally biased region" description="Low complexity" evidence="8">
    <location>
        <begin position="96"/>
        <end position="111"/>
    </location>
</feature>
<dbReference type="Pfam" id="PF00096">
    <property type="entry name" value="zf-C2H2"/>
    <property type="match status" value="1"/>
</dbReference>
<evidence type="ECO:0000256" key="4">
    <source>
        <dbReference type="ARBA" id="ARBA00022771"/>
    </source>
</evidence>
<dbReference type="GO" id="GO:0000981">
    <property type="term" value="F:DNA-binding transcription factor activity, RNA polymerase II-specific"/>
    <property type="evidence" value="ECO:0007669"/>
    <property type="project" value="TreeGrafter"/>
</dbReference>
<reference evidence="11" key="1">
    <citation type="submission" date="2025-08" db="UniProtKB">
        <authorList>
            <consortium name="RefSeq"/>
        </authorList>
    </citation>
    <scope>IDENTIFICATION</scope>
</reference>
<feature type="compositionally biased region" description="Polar residues" evidence="8">
    <location>
        <begin position="76"/>
        <end position="85"/>
    </location>
</feature>
<evidence type="ECO:0000256" key="5">
    <source>
        <dbReference type="ARBA" id="ARBA00022833"/>
    </source>
</evidence>
<feature type="region of interest" description="Disordered" evidence="8">
    <location>
        <begin position="92"/>
        <end position="111"/>
    </location>
</feature>
<dbReference type="PROSITE" id="PS50157">
    <property type="entry name" value="ZINC_FINGER_C2H2_2"/>
    <property type="match status" value="2"/>
</dbReference>
<accession>A0A3Q0JCC3</accession>
<dbReference type="AlphaFoldDB" id="A0A3Q0JCC3"/>
<dbReference type="PaxDb" id="121845-A0A3Q0JCC3"/>
<feature type="compositionally biased region" description="Low complexity" evidence="8">
    <location>
        <begin position="127"/>
        <end position="144"/>
    </location>
</feature>
<evidence type="ECO:0000256" key="8">
    <source>
        <dbReference type="SAM" id="MobiDB-lite"/>
    </source>
</evidence>
<dbReference type="GO" id="GO:0000978">
    <property type="term" value="F:RNA polymerase II cis-regulatory region sequence-specific DNA binding"/>
    <property type="evidence" value="ECO:0007669"/>
    <property type="project" value="TreeGrafter"/>
</dbReference>
<dbReference type="InterPro" id="IPR013087">
    <property type="entry name" value="Znf_C2H2_type"/>
</dbReference>
<feature type="region of interest" description="Disordered" evidence="8">
    <location>
        <begin position="1"/>
        <end position="85"/>
    </location>
</feature>
<dbReference type="PANTHER" id="PTHR10032:SF271">
    <property type="entry name" value="RH12261P-RELATED"/>
    <property type="match status" value="1"/>
</dbReference>
<evidence type="ECO:0000256" key="6">
    <source>
        <dbReference type="ARBA" id="ARBA00023242"/>
    </source>
</evidence>
<keyword evidence="5" id="KW-0862">Zinc</keyword>
<sequence length="310" mass="33418">MSNQVTLELLNATSENIPPPVEPSINPFPEHRAAYPESSTSSRSNFLTNSSGNNYPSSSTNNVSSSPTGSNHSNSRVYSPSFNDISPKSEIDVAINGSSPSSSDDNPQQMQLQIQVQQAHSSDVNTSGQSGLLSPGLSSLELDSNTSMSLPSPASCSMDGGSLSPPPPGVPSLQVRVNVLQQRLGLPKGVTLEFVNGGHGVKNPLANHDVSAIIPPPPPPTRVEPEKVESTTGRKDNTRFACHLCSKSFSLQRLLNRHMKCHSDVKRYLCTFCGKGFNDTFDLKRHTRTHTGKIDDELKLFFLPISLGRI</sequence>
<dbReference type="GeneID" id="103518528"/>
<dbReference type="Gene3D" id="3.30.160.60">
    <property type="entry name" value="Classic Zinc Finger"/>
    <property type="match status" value="2"/>
</dbReference>
<evidence type="ECO:0000313" key="11">
    <source>
        <dbReference type="RefSeq" id="XP_026686091.1"/>
    </source>
</evidence>
<keyword evidence="4 7" id="KW-0863">Zinc-finger</keyword>
<evidence type="ECO:0000256" key="1">
    <source>
        <dbReference type="ARBA" id="ARBA00004123"/>
    </source>
</evidence>